<dbReference type="InterPro" id="IPR038482">
    <property type="entry name" value="Tp34-type_sf"/>
</dbReference>
<dbReference type="Proteomes" id="UP000011560">
    <property type="component" value="Unassembled WGS sequence"/>
</dbReference>
<dbReference type="AlphaFoldDB" id="M0BJR7"/>
<feature type="region of interest" description="Disordered" evidence="1">
    <location>
        <begin position="213"/>
        <end position="248"/>
    </location>
</feature>
<evidence type="ECO:0000313" key="4">
    <source>
        <dbReference type="Proteomes" id="UP000011560"/>
    </source>
</evidence>
<organism evidence="3 4">
    <name type="scientific">Halovivax asiaticus JCM 14624</name>
    <dbReference type="NCBI Taxonomy" id="1227490"/>
    <lineage>
        <taxon>Archaea</taxon>
        <taxon>Methanobacteriati</taxon>
        <taxon>Methanobacteriota</taxon>
        <taxon>Stenosarchaea group</taxon>
        <taxon>Halobacteria</taxon>
        <taxon>Halobacteriales</taxon>
        <taxon>Natrialbaceae</taxon>
        <taxon>Halovivax</taxon>
    </lineage>
</organism>
<evidence type="ECO:0000313" key="3">
    <source>
        <dbReference type="EMBL" id="ELZ11090.1"/>
    </source>
</evidence>
<dbReference type="InterPro" id="IPR055774">
    <property type="entry name" value="DUF7350"/>
</dbReference>
<name>M0BJR7_9EURY</name>
<evidence type="ECO:0000256" key="1">
    <source>
        <dbReference type="SAM" id="MobiDB-lite"/>
    </source>
</evidence>
<accession>M0BJR7</accession>
<dbReference type="Pfam" id="PF24041">
    <property type="entry name" value="DUF7350"/>
    <property type="match status" value="1"/>
</dbReference>
<feature type="domain" description="DUF7350" evidence="2">
    <location>
        <begin position="241"/>
        <end position="367"/>
    </location>
</feature>
<dbReference type="PATRIC" id="fig|1227490.4.peg.1478"/>
<evidence type="ECO:0000259" key="2">
    <source>
        <dbReference type="Pfam" id="PF24041"/>
    </source>
</evidence>
<comment type="caution">
    <text evidence="3">The sequence shown here is derived from an EMBL/GenBank/DDBJ whole genome shotgun (WGS) entry which is preliminary data.</text>
</comment>
<dbReference type="PROSITE" id="PS51257">
    <property type="entry name" value="PROKAR_LIPOPROTEIN"/>
    <property type="match status" value="1"/>
</dbReference>
<proteinExistence type="predicted"/>
<protein>
    <recommendedName>
        <fullName evidence="2">DUF7350 domain-containing protein</fullName>
    </recommendedName>
</protein>
<dbReference type="EMBL" id="AOIQ01000013">
    <property type="protein sequence ID" value="ELZ11090.1"/>
    <property type="molecule type" value="Genomic_DNA"/>
</dbReference>
<dbReference type="Gene3D" id="2.60.40.2480">
    <property type="entry name" value="Periplasmic metal-binding protein Tp34-type"/>
    <property type="match status" value="1"/>
</dbReference>
<keyword evidence="4" id="KW-1185">Reference proteome</keyword>
<sequence length="368" mass="39657">MLTGREVPPMERREFVGAGAAFASVLTAGCAESVTSLFQSEDRPREPPVVDDRPDAVYVPTHTEGMEMAGMARAGPYAVALSYSYPHRFWTVSGDEAERVYVQDPGSAHLMLTVWDPVTRVVVPVGSPTIELTRDGDVVDQRALWPMLSQTMGAHFGDNVPFPDDGTYTATVRLDPLTVRRTGDFADQFDEPATAAITFDYTRDARDGVTVREYPDEQGQKGVAPPATMDGPASTVPPKKRLPGTVLGDATSGDARFVATVVDDGDRLGADGTAGRYLAVSPRTPYNHFPLPFMAVSATITRNEEPVVADESLRATLDPDLAFHYGTAIEGVEAGDTVTLSIDTPPQVARHEGYETAFLAMADVEFTV</sequence>
<reference evidence="3 4" key="1">
    <citation type="journal article" date="2014" name="PLoS Genet.">
        <title>Phylogenetically driven sequencing of extremely halophilic archaea reveals strategies for static and dynamic osmo-response.</title>
        <authorList>
            <person name="Becker E.A."/>
            <person name="Seitzer P.M."/>
            <person name="Tritt A."/>
            <person name="Larsen D."/>
            <person name="Krusor M."/>
            <person name="Yao A.I."/>
            <person name="Wu D."/>
            <person name="Madern D."/>
            <person name="Eisen J.A."/>
            <person name="Darling A.E."/>
            <person name="Facciotti M.T."/>
        </authorList>
    </citation>
    <scope>NUCLEOTIDE SEQUENCE [LARGE SCALE GENOMIC DNA]</scope>
    <source>
        <strain evidence="3 4">JCM 14624</strain>
    </source>
</reference>
<gene>
    <name evidence="3" type="ORF">C479_07273</name>
</gene>